<evidence type="ECO:0000256" key="1">
    <source>
        <dbReference type="SAM" id="MobiDB-lite"/>
    </source>
</evidence>
<feature type="region of interest" description="Disordered" evidence="1">
    <location>
        <begin position="39"/>
        <end position="105"/>
    </location>
</feature>
<dbReference type="AlphaFoldDB" id="A0AAN6JPB9"/>
<feature type="compositionally biased region" description="Basic and acidic residues" evidence="1">
    <location>
        <begin position="1125"/>
        <end position="1139"/>
    </location>
</feature>
<keyword evidence="3" id="KW-1185">Reference proteome</keyword>
<reference evidence="2" key="1">
    <citation type="journal article" date="2023" name="PhytoFront">
        <title>Draft Genome Resources of Seven Strains of Tilletia horrida, Causal Agent of Kernel Smut of Rice.</title>
        <authorList>
            <person name="Khanal S."/>
            <person name="Antony Babu S."/>
            <person name="Zhou X.G."/>
        </authorList>
    </citation>
    <scope>NUCLEOTIDE SEQUENCE</scope>
    <source>
        <strain evidence="2">TX6</strain>
    </source>
</reference>
<feature type="compositionally biased region" description="Basic and acidic residues" evidence="1">
    <location>
        <begin position="96"/>
        <end position="105"/>
    </location>
</feature>
<feature type="compositionally biased region" description="Low complexity" evidence="1">
    <location>
        <begin position="47"/>
        <end position="58"/>
    </location>
</feature>
<dbReference type="EMBL" id="JAPDMZ010000377">
    <property type="protein sequence ID" value="KAK0543297.1"/>
    <property type="molecule type" value="Genomic_DNA"/>
</dbReference>
<comment type="caution">
    <text evidence="2">The sequence shown here is derived from an EMBL/GenBank/DDBJ whole genome shotgun (WGS) entry which is preliminary data.</text>
</comment>
<dbReference type="Proteomes" id="UP001176517">
    <property type="component" value="Unassembled WGS sequence"/>
</dbReference>
<name>A0AAN6JPB9_9BASI</name>
<sequence length="1139" mass="126606">MHSFLLIQHHLAGDYMRAATAVAARALLGRSIPRQVPPLPITAPRWTSTTSSSDIPSSLKGKQRQHTACYTQDAVPPHTHIKSSQHTGSEYAEDPESSKDAQARSLDEEALLEQCRSAHKDPDRAIEAYLDLRNRPVRLLKSLTDPKFERLCETIATSQRAEASDALLDDLISGRFGTQPGTNRRFTALQLLITRGFSPDGKFHTLDPVRLDRAFRLACEDRIALHSATSASPGPMEKDPIAEQEVVNLIDAQVANTYLKESALRVGILPKVLTIALVRRVQSMEYNDQNALASEEVLASLANQLYFHSFSYPQKRQWMILDPAELLNLFRQALMRTSGILDSNAVRLAQLLGESWRTVDKWTDGPGHIPSLISLAALSVKVAISTNSKAIPSARIIQSLHNILANAASNSTNAAEARSKSTEICVQILHQLFDALTQPGRHLDQRIQRLIWTFARFENTLLPHVGTQKILTLTGKIQAHQLAAANRNRPTSKWSKYHNTGRDTVATLLETALRSRRSAGLSGAASQEALISAIIRSPIFPIIFVRLSQIRRGDLVGSLLELMQLVPRIPNFDRPTGALVALSTPGILAWQGRLNDVLATDRAVIIQAAAQAKLRWHAAFLYHRWGELQLLRDNVEIFERFGRVIGESLGFQHHPDADQASSRVGFSLLIAERAAQEGVPLQSNPVIDSATCTWNMVKLFAASAAAPTQKVPLNPANRSHITTEWEFARLIEKTSALVSKSEQQLAKDITTRAATAFVLKDTDSAIQLLTEKLRTSQSLDEVDVGVMMAGIADSDIEAAVNAFLGKVQSSGDKSAIEADSNMDMLMQQVRPTSELFLMLISQSMFKDRSDLVARLLEEADERGMMTSAVLQSMEVILRQNVDLRPKDLLELIKKLTSENEWNPDPRILAWFCRCAARGQSLKEAMDGATRAQAQAADIPVVTPRKRVVGNLDDLIAAVGLLELSFFKYGYMHYHTAVLLIKLIPHLDSVANDAYRRSMTVLLSRVVQLLFHSKRIDKGAQQRSTSTDLQPKLRKMEGSTNLPIDCCYEVIRSYVALGDFHLAAQMIRMMELRGRGFNSARIKDSTFQPAEKPSAMLQGINVKEEVMRLKAEIKGKPRLPIPRPMDPWRQELERARLPTR</sequence>
<accession>A0AAN6JPB9</accession>
<evidence type="ECO:0000313" key="2">
    <source>
        <dbReference type="EMBL" id="KAK0543297.1"/>
    </source>
</evidence>
<organism evidence="2 3">
    <name type="scientific">Tilletia horrida</name>
    <dbReference type="NCBI Taxonomy" id="155126"/>
    <lineage>
        <taxon>Eukaryota</taxon>
        <taxon>Fungi</taxon>
        <taxon>Dikarya</taxon>
        <taxon>Basidiomycota</taxon>
        <taxon>Ustilaginomycotina</taxon>
        <taxon>Exobasidiomycetes</taxon>
        <taxon>Tilletiales</taxon>
        <taxon>Tilletiaceae</taxon>
        <taxon>Tilletia</taxon>
    </lineage>
</organism>
<evidence type="ECO:0000313" key="3">
    <source>
        <dbReference type="Proteomes" id="UP001176517"/>
    </source>
</evidence>
<proteinExistence type="predicted"/>
<feature type="region of interest" description="Disordered" evidence="1">
    <location>
        <begin position="1116"/>
        <end position="1139"/>
    </location>
</feature>
<protein>
    <submittedName>
        <fullName evidence="2">Uncharacterized protein</fullName>
    </submittedName>
</protein>
<gene>
    <name evidence="2" type="ORF">OC846_006464</name>
</gene>